<evidence type="ECO:0000313" key="3">
    <source>
        <dbReference type="Proteomes" id="UP001175227"/>
    </source>
</evidence>
<evidence type="ECO:0000313" key="2">
    <source>
        <dbReference type="EMBL" id="KAK0487931.1"/>
    </source>
</evidence>
<gene>
    <name evidence="2" type="ORF">IW261DRAFT_1327273</name>
    <name evidence="1" type="ORF">IW261DRAFT_1348378</name>
</gene>
<dbReference type="EMBL" id="JAUEPR010000003">
    <property type="protein sequence ID" value="KAK0487931.1"/>
    <property type="molecule type" value="Genomic_DNA"/>
</dbReference>
<dbReference type="InterPro" id="IPR053354">
    <property type="entry name" value="MGDG_epimerase"/>
</dbReference>
<dbReference type="PANTHER" id="PTHR43558:SF6">
    <property type="entry name" value="REDUCTASE, PUTATIVE (AFU_ORTHOLOGUE AFUA_3G10540)-RELATED"/>
    <property type="match status" value="1"/>
</dbReference>
<accession>A0AA39TGQ2</accession>
<keyword evidence="3" id="KW-1185">Reference proteome</keyword>
<name>A0AA39TGQ2_9AGAR</name>
<sequence>MFAVARDDPAIADPYVGLVNVLDTRNLGLFTAQNSRISDCFRVFQLHPKQRPRDGDPVMVPGIGTFKTHWNLYTENMLAGLDWKGVVAAGGVPYETVCIRTKNTISVHSKYPFRVVQIVLRLYASIGEILAGFDVDAPCFAFDGQLVWGSPRGIGAVMRRANTVDMSRRSPSMESRFAKYATRGYEVLIPSLKLDEVDVRIYLRHPSKLQGLARLLSLEHIATSDTNDGIVDSRIINDITKSFDAMENNDYAHFHIPYGPNWDAIKITASVSNANFVMNDEVMQTELGLGDDSWRLHRHPAFYGTAEQCITGTCLVSQMFICWPFLR</sequence>
<dbReference type="AlphaFoldDB" id="A0AA39TGQ2"/>
<evidence type="ECO:0000313" key="1">
    <source>
        <dbReference type="EMBL" id="KAK0462230.1"/>
    </source>
</evidence>
<reference evidence="2" key="1">
    <citation type="submission" date="2023-06" db="EMBL/GenBank/DDBJ databases">
        <authorList>
            <consortium name="Lawrence Berkeley National Laboratory"/>
            <person name="Ahrendt S."/>
            <person name="Sahu N."/>
            <person name="Indic B."/>
            <person name="Wong-Bajracharya J."/>
            <person name="Merenyi Z."/>
            <person name="Ke H.-M."/>
            <person name="Monk M."/>
            <person name="Kocsube S."/>
            <person name="Drula E."/>
            <person name="Lipzen A."/>
            <person name="Balint B."/>
            <person name="Henrissat B."/>
            <person name="Andreopoulos B."/>
            <person name="Martin F.M."/>
            <person name="Harder C.B."/>
            <person name="Rigling D."/>
            <person name="Ford K.L."/>
            <person name="Foster G.D."/>
            <person name="Pangilinan J."/>
            <person name="Papanicolaou A."/>
            <person name="Barry K."/>
            <person name="LaButti K."/>
            <person name="Viragh M."/>
            <person name="Koriabine M."/>
            <person name="Yan M."/>
            <person name="Riley R."/>
            <person name="Champramary S."/>
            <person name="Plett K.L."/>
            <person name="Tsai I.J."/>
            <person name="Slot J."/>
            <person name="Sipos G."/>
            <person name="Plett J."/>
            <person name="Nagy L.G."/>
            <person name="Grigoriev I.V."/>
        </authorList>
    </citation>
    <scope>NUCLEOTIDE SEQUENCE</scope>
    <source>
        <strain evidence="2">ICMP 16352</strain>
    </source>
</reference>
<comment type="caution">
    <text evidence="2">The sequence shown here is derived from an EMBL/GenBank/DDBJ whole genome shotgun (WGS) entry which is preliminary data.</text>
</comment>
<organism evidence="2 3">
    <name type="scientific">Armillaria novae-zelandiae</name>
    <dbReference type="NCBI Taxonomy" id="153914"/>
    <lineage>
        <taxon>Eukaryota</taxon>
        <taxon>Fungi</taxon>
        <taxon>Dikarya</taxon>
        <taxon>Basidiomycota</taxon>
        <taxon>Agaricomycotina</taxon>
        <taxon>Agaricomycetes</taxon>
        <taxon>Agaricomycetidae</taxon>
        <taxon>Agaricales</taxon>
        <taxon>Marasmiineae</taxon>
        <taxon>Physalacriaceae</taxon>
        <taxon>Armillaria</taxon>
    </lineage>
</organism>
<dbReference type="EMBL" id="JAUEPR010000129">
    <property type="protein sequence ID" value="KAK0462230.1"/>
    <property type="molecule type" value="Genomic_DNA"/>
</dbReference>
<proteinExistence type="predicted"/>
<dbReference type="PANTHER" id="PTHR43558">
    <property type="entry name" value="REDUCTASE, PUTATIVE (AFU_ORTHOLOGUE AFUA_3G10540)-RELATED"/>
    <property type="match status" value="1"/>
</dbReference>
<dbReference type="Proteomes" id="UP001175227">
    <property type="component" value="Unassembled WGS sequence"/>
</dbReference>
<protein>
    <submittedName>
        <fullName evidence="2">Uncharacterized protein</fullName>
    </submittedName>
</protein>